<accession>A0A1M5J606</accession>
<sequence>MKYVDLNSDIGEGYGAYKITSDEAIINMISSANIACGFHAGDANVMDQTVKLAKEKNVGIGAHPGFPDLMGFGRRMIHMESEEIYRMVAYQIGALQSFCLINGVSMQHVKPHGALYNLAAKDTEIAHAIATAIYDIDKNLILYGLAGSKLLTMGKKAGLKTASEVFADRTYQSDGTLTPRTSTNAVISNDAEAVKQVLQMITEGTVTATDGTKVPVQADTICVHGDGEHAIQFASRLKVELEQAGIQLKRIGDTNDEK</sequence>
<evidence type="ECO:0000313" key="3">
    <source>
        <dbReference type="Proteomes" id="UP000183988"/>
    </source>
</evidence>
<reference evidence="2 3" key="1">
    <citation type="submission" date="2016-11" db="EMBL/GenBank/DDBJ databases">
        <authorList>
            <person name="Jaros S."/>
            <person name="Januszkiewicz K."/>
            <person name="Wedrychowicz H."/>
        </authorList>
    </citation>
    <scope>NUCLEOTIDE SEQUENCE [LARGE SCALE GENOMIC DNA]</scope>
    <source>
        <strain evidence="2 3">IBRC-M 10683</strain>
    </source>
</reference>
<dbReference type="GO" id="GO:0005975">
    <property type="term" value="P:carbohydrate metabolic process"/>
    <property type="evidence" value="ECO:0007669"/>
    <property type="project" value="InterPro"/>
</dbReference>
<comment type="subunit">
    <text evidence="1">Forms a complex composed of PxpA, PxpB and PxpC.</text>
</comment>
<dbReference type="HAMAP" id="MF_00691">
    <property type="entry name" value="PxpA"/>
    <property type="match status" value="1"/>
</dbReference>
<evidence type="ECO:0000313" key="2">
    <source>
        <dbReference type="EMBL" id="SHG35972.1"/>
    </source>
</evidence>
<dbReference type="RefSeq" id="WP_072891023.1">
    <property type="nucleotide sequence ID" value="NZ_FQVW01000028.1"/>
</dbReference>
<organism evidence="2 3">
    <name type="scientific">Ornithinibacillus halophilus</name>
    <dbReference type="NCBI Taxonomy" id="930117"/>
    <lineage>
        <taxon>Bacteria</taxon>
        <taxon>Bacillati</taxon>
        <taxon>Bacillota</taxon>
        <taxon>Bacilli</taxon>
        <taxon>Bacillales</taxon>
        <taxon>Bacillaceae</taxon>
        <taxon>Ornithinibacillus</taxon>
    </lineage>
</organism>
<dbReference type="CDD" id="cd10787">
    <property type="entry name" value="LamB_YcsF_like"/>
    <property type="match status" value="1"/>
</dbReference>
<dbReference type="GO" id="GO:0005524">
    <property type="term" value="F:ATP binding"/>
    <property type="evidence" value="ECO:0007669"/>
    <property type="project" value="UniProtKB-UniRule"/>
</dbReference>
<dbReference type="InterPro" id="IPR011330">
    <property type="entry name" value="Glyco_hydro/deAcase_b/a-brl"/>
</dbReference>
<dbReference type="PANTHER" id="PTHR30292:SF0">
    <property type="entry name" value="5-OXOPROLINASE SUBUNIT A"/>
    <property type="match status" value="1"/>
</dbReference>
<protein>
    <recommendedName>
        <fullName evidence="1">5-oxoprolinase subunit A</fullName>
        <shortName evidence="1">5-OPase subunit A</shortName>
        <ecNumber evidence="1">3.5.2.9</ecNumber>
    </recommendedName>
    <alternativeName>
        <fullName evidence="1">5-oxoprolinase (ATP-hydrolyzing) subunit A</fullName>
    </alternativeName>
</protein>
<gene>
    <name evidence="1" type="primary">pxpA</name>
    <name evidence="2" type="ORF">SAMN05216225_102823</name>
</gene>
<keyword evidence="3" id="KW-1185">Reference proteome</keyword>
<dbReference type="EC" id="3.5.2.9" evidence="1"/>
<comment type="similarity">
    <text evidence="1">Belongs to the LamB/PxpA family.</text>
</comment>
<dbReference type="NCBIfam" id="NF003816">
    <property type="entry name" value="PRK05406.1-5"/>
    <property type="match status" value="1"/>
</dbReference>
<keyword evidence="1" id="KW-0067">ATP-binding</keyword>
<name>A0A1M5J606_9BACI</name>
<keyword evidence="1" id="KW-0378">Hydrolase</keyword>
<comment type="catalytic activity">
    <reaction evidence="1">
        <text>5-oxo-L-proline + ATP + 2 H2O = L-glutamate + ADP + phosphate + H(+)</text>
        <dbReference type="Rhea" id="RHEA:10348"/>
        <dbReference type="ChEBI" id="CHEBI:15377"/>
        <dbReference type="ChEBI" id="CHEBI:15378"/>
        <dbReference type="ChEBI" id="CHEBI:29985"/>
        <dbReference type="ChEBI" id="CHEBI:30616"/>
        <dbReference type="ChEBI" id="CHEBI:43474"/>
        <dbReference type="ChEBI" id="CHEBI:58402"/>
        <dbReference type="ChEBI" id="CHEBI:456216"/>
        <dbReference type="EC" id="3.5.2.9"/>
    </reaction>
</comment>
<dbReference type="NCBIfam" id="NF003814">
    <property type="entry name" value="PRK05406.1-3"/>
    <property type="match status" value="1"/>
</dbReference>
<dbReference type="InterPro" id="IPR005501">
    <property type="entry name" value="LamB/YcsF/PxpA-like"/>
</dbReference>
<keyword evidence="1" id="KW-0547">Nucleotide-binding</keyword>
<dbReference type="AlphaFoldDB" id="A0A1M5J606"/>
<dbReference type="GO" id="GO:0017168">
    <property type="term" value="F:5-oxoprolinase (ATP-hydrolyzing) activity"/>
    <property type="evidence" value="ECO:0007669"/>
    <property type="project" value="UniProtKB-UniRule"/>
</dbReference>
<dbReference type="EMBL" id="FQVW01000028">
    <property type="protein sequence ID" value="SHG35972.1"/>
    <property type="molecule type" value="Genomic_DNA"/>
</dbReference>
<dbReference type="Proteomes" id="UP000183988">
    <property type="component" value="Unassembled WGS sequence"/>
</dbReference>
<dbReference type="Gene3D" id="3.20.20.370">
    <property type="entry name" value="Glycoside hydrolase/deacetylase"/>
    <property type="match status" value="1"/>
</dbReference>
<proteinExistence type="inferred from homology"/>
<dbReference type="STRING" id="930117.SAMN05216225_102823"/>
<dbReference type="PANTHER" id="PTHR30292">
    <property type="entry name" value="UNCHARACTERIZED PROTEIN YBGL-RELATED"/>
    <property type="match status" value="1"/>
</dbReference>
<evidence type="ECO:0000256" key="1">
    <source>
        <dbReference type="HAMAP-Rule" id="MF_00691"/>
    </source>
</evidence>
<dbReference type="Pfam" id="PF03746">
    <property type="entry name" value="LamB_YcsF"/>
    <property type="match status" value="1"/>
</dbReference>
<dbReference type="OrthoDB" id="9773478at2"/>
<dbReference type="SUPFAM" id="SSF88713">
    <property type="entry name" value="Glycoside hydrolase/deacetylase"/>
    <property type="match status" value="1"/>
</dbReference>
<comment type="function">
    <text evidence="1">Catalyzes the cleavage of 5-oxoproline to form L-glutamate coupled to the hydrolysis of ATP to ADP and inorganic phosphate.</text>
</comment>